<evidence type="ECO:0000256" key="1">
    <source>
        <dbReference type="SAM" id="MobiDB-lite"/>
    </source>
</evidence>
<evidence type="ECO:0000313" key="3">
    <source>
        <dbReference type="EMBL" id="WXB91791.1"/>
    </source>
</evidence>
<dbReference type="Gene3D" id="2.120.10.30">
    <property type="entry name" value="TolB, C-terminal domain"/>
    <property type="match status" value="1"/>
</dbReference>
<gene>
    <name evidence="3" type="ORF">WDJ61_10985</name>
</gene>
<dbReference type="PANTHER" id="PTHR19328:SF13">
    <property type="entry name" value="HIPL1 PROTEIN"/>
    <property type="match status" value="1"/>
</dbReference>
<dbReference type="InterPro" id="IPR012938">
    <property type="entry name" value="Glc/Sorbosone_DH"/>
</dbReference>
<keyword evidence="4" id="KW-1185">Reference proteome</keyword>
<feature type="compositionally biased region" description="Basic and acidic residues" evidence="1">
    <location>
        <begin position="339"/>
        <end position="357"/>
    </location>
</feature>
<feature type="region of interest" description="Disordered" evidence="1">
    <location>
        <begin position="334"/>
        <end position="357"/>
    </location>
</feature>
<name>A0ABZ2N2G9_9BACI</name>
<dbReference type="RefSeq" id="WP_338749632.1">
    <property type="nucleotide sequence ID" value="NZ_CP147404.1"/>
</dbReference>
<dbReference type="Proteomes" id="UP001387364">
    <property type="component" value="Chromosome"/>
</dbReference>
<dbReference type="EC" id="1.1.5.-" evidence="3"/>
<organism evidence="3 4">
    <name type="scientific">Bacillus kandeliae</name>
    <dbReference type="NCBI Taxonomy" id="3129297"/>
    <lineage>
        <taxon>Bacteria</taxon>
        <taxon>Bacillati</taxon>
        <taxon>Bacillota</taxon>
        <taxon>Bacilli</taxon>
        <taxon>Bacillales</taxon>
        <taxon>Bacillaceae</taxon>
        <taxon>Bacillus</taxon>
    </lineage>
</organism>
<protein>
    <submittedName>
        <fullName evidence="3">PQQ-dependent sugar dehydrogenase</fullName>
        <ecNumber evidence="3">1.1.5.-</ecNumber>
    </submittedName>
</protein>
<evidence type="ECO:0000259" key="2">
    <source>
        <dbReference type="Pfam" id="PF07995"/>
    </source>
</evidence>
<dbReference type="SUPFAM" id="SSF50952">
    <property type="entry name" value="Soluble quinoprotein glucose dehydrogenase"/>
    <property type="match status" value="1"/>
</dbReference>
<dbReference type="EMBL" id="CP147404">
    <property type="protein sequence ID" value="WXB91791.1"/>
    <property type="molecule type" value="Genomic_DNA"/>
</dbReference>
<dbReference type="Pfam" id="PF07995">
    <property type="entry name" value="GSDH"/>
    <property type="match status" value="1"/>
</dbReference>
<dbReference type="InterPro" id="IPR011042">
    <property type="entry name" value="6-blade_b-propeller_TolB-like"/>
</dbReference>
<sequence>MKKISLAFVLLLHACGHSETSPVINNKEESAPQYALSDAEILASNLSIPWDIAKKEDTFYISERAGQIIQIQKNGQKTNMKLTLTKDISHEGEGGLLGFELDPQFQSNSLAYVYHTYKEGETVYNRIVQVEMKNNEWVETKELLASIPGGRIHNGGRLAIGPDQTLYATAGDAGIKENAQNLDSLSGKILRLNLDGTIPNDNPFPQSYVYSWGHRNPQGLAWSDNGTMFASEHGQTAHDEINLIRPGKNYGWPIIEGDEKKAGMETPLFHSGDETWAPSGMAYDEGRLYVATLAGQKLLTFDLENRKVTSLVEEAGRLRDVMIENNQLYLLTNNTDGRGTPKPDDDHLVKIDLSKSK</sequence>
<dbReference type="GO" id="GO:0016491">
    <property type="term" value="F:oxidoreductase activity"/>
    <property type="evidence" value="ECO:0007669"/>
    <property type="project" value="UniProtKB-KW"/>
</dbReference>
<proteinExistence type="predicted"/>
<keyword evidence="3" id="KW-0560">Oxidoreductase</keyword>
<feature type="domain" description="Glucose/Sorbosone dehydrogenase" evidence="2">
    <location>
        <begin position="46"/>
        <end position="338"/>
    </location>
</feature>
<evidence type="ECO:0000313" key="4">
    <source>
        <dbReference type="Proteomes" id="UP001387364"/>
    </source>
</evidence>
<dbReference type="PANTHER" id="PTHR19328">
    <property type="entry name" value="HEDGEHOG-INTERACTING PROTEIN"/>
    <property type="match status" value="1"/>
</dbReference>
<reference evidence="3 4" key="1">
    <citation type="submission" date="2024-02" db="EMBL/GenBank/DDBJ databases">
        <title>Seven novel Bacillus-like species.</title>
        <authorList>
            <person name="Liu G."/>
        </authorList>
    </citation>
    <scope>NUCLEOTIDE SEQUENCE [LARGE SCALE GENOMIC DNA]</scope>
    <source>
        <strain evidence="3 4">FJAT-52991</strain>
    </source>
</reference>
<accession>A0ABZ2N2G9</accession>
<dbReference type="InterPro" id="IPR011041">
    <property type="entry name" value="Quinoprot_gluc/sorb_DH_b-prop"/>
</dbReference>